<accession>A0AAW1L3E6</accession>
<dbReference type="Proteomes" id="UP001458880">
    <property type="component" value="Unassembled WGS sequence"/>
</dbReference>
<evidence type="ECO:0000313" key="2">
    <source>
        <dbReference type="Proteomes" id="UP001458880"/>
    </source>
</evidence>
<organism evidence="1 2">
    <name type="scientific">Popillia japonica</name>
    <name type="common">Japanese beetle</name>
    <dbReference type="NCBI Taxonomy" id="7064"/>
    <lineage>
        <taxon>Eukaryota</taxon>
        <taxon>Metazoa</taxon>
        <taxon>Ecdysozoa</taxon>
        <taxon>Arthropoda</taxon>
        <taxon>Hexapoda</taxon>
        <taxon>Insecta</taxon>
        <taxon>Pterygota</taxon>
        <taxon>Neoptera</taxon>
        <taxon>Endopterygota</taxon>
        <taxon>Coleoptera</taxon>
        <taxon>Polyphaga</taxon>
        <taxon>Scarabaeiformia</taxon>
        <taxon>Scarabaeidae</taxon>
        <taxon>Rutelinae</taxon>
        <taxon>Popillia</taxon>
    </lineage>
</organism>
<dbReference type="AlphaFoldDB" id="A0AAW1L3E6"/>
<proteinExistence type="predicted"/>
<gene>
    <name evidence="1" type="ORF">QE152_g18037</name>
</gene>
<reference evidence="1 2" key="1">
    <citation type="journal article" date="2024" name="BMC Genomics">
        <title>De novo assembly and annotation of Popillia japonica's genome with initial clues to its potential as an invasive pest.</title>
        <authorList>
            <person name="Cucini C."/>
            <person name="Boschi S."/>
            <person name="Funari R."/>
            <person name="Cardaioli E."/>
            <person name="Iannotti N."/>
            <person name="Marturano G."/>
            <person name="Paoli F."/>
            <person name="Bruttini M."/>
            <person name="Carapelli A."/>
            <person name="Frati F."/>
            <person name="Nardi F."/>
        </authorList>
    </citation>
    <scope>NUCLEOTIDE SEQUENCE [LARGE SCALE GENOMIC DNA]</scope>
    <source>
        <strain evidence="1">DMR45628</strain>
    </source>
</reference>
<keyword evidence="2" id="KW-1185">Reference proteome</keyword>
<comment type="caution">
    <text evidence="1">The sequence shown here is derived from an EMBL/GenBank/DDBJ whole genome shotgun (WGS) entry which is preliminary data.</text>
</comment>
<dbReference type="EMBL" id="JASPKY010000171">
    <property type="protein sequence ID" value="KAK9728264.1"/>
    <property type="molecule type" value="Genomic_DNA"/>
</dbReference>
<protein>
    <submittedName>
        <fullName evidence="1">Uncharacterized protein</fullName>
    </submittedName>
</protein>
<evidence type="ECO:0000313" key="1">
    <source>
        <dbReference type="EMBL" id="KAK9728264.1"/>
    </source>
</evidence>
<name>A0AAW1L3E6_POPJA</name>
<sequence>MAPSLPTSFAMYQLVVTPPLPPPPPSFHPAFSVPLRRFKDITAEDILALYHILISTTLSVRILKQFHIDTSLLPEIVQIASRTMQTVTRTSHVTRQHYRIAHITTYVCYHVSVTFPICH</sequence>